<sequence length="291" mass="33121">MTTWLNRQAFRPDITVMVFFAAIALFFYGSIFWTFYMSMTRSTLVPSYEIVGFVQYVKLFTNQRWLVSCVNMVIFGVLYIAGTLAFGMLLAVLADRRIRAESLFRTIFLYPLTVSLIVTGLSWRWLLDPSNGLQALMHSFGWQGFTFDWLVRPDRALYTLVIASIWHSAGLVMVIVLAGLRGIDNDLWKAIRMEGIPLWRAYLQVIFPGMRPIIASCVVLLMSEVIRGYDLVIAMTKGGPGISTEMPAKFAVDFYFARVNLGLASAASIMMLLLSLLLLAPYFYSEFRRRT</sequence>
<comment type="subcellular location">
    <subcellularLocation>
        <location evidence="1 7">Cell membrane</location>
        <topology evidence="1 7">Multi-pass membrane protein</topology>
    </subcellularLocation>
</comment>
<comment type="caution">
    <text evidence="9">The sequence shown here is derived from an EMBL/GenBank/DDBJ whole genome shotgun (WGS) entry which is preliminary data.</text>
</comment>
<feature type="transmembrane region" description="Helical" evidence="7">
    <location>
        <begin position="14"/>
        <end position="36"/>
    </location>
</feature>
<dbReference type="PANTHER" id="PTHR30193">
    <property type="entry name" value="ABC TRANSPORTER PERMEASE PROTEIN"/>
    <property type="match status" value="1"/>
</dbReference>
<keyword evidence="2 7" id="KW-0813">Transport</keyword>
<name>A0A7W8XWS7_9HYPH</name>
<gene>
    <name evidence="9" type="ORF">GGD50_005646</name>
</gene>
<evidence type="ECO:0000256" key="1">
    <source>
        <dbReference type="ARBA" id="ARBA00004651"/>
    </source>
</evidence>
<evidence type="ECO:0000259" key="8">
    <source>
        <dbReference type="PROSITE" id="PS50928"/>
    </source>
</evidence>
<dbReference type="AlphaFoldDB" id="A0A7W8XWS7"/>
<feature type="transmembrane region" description="Helical" evidence="7">
    <location>
        <begin position="106"/>
        <end position="126"/>
    </location>
</feature>
<evidence type="ECO:0000256" key="2">
    <source>
        <dbReference type="ARBA" id="ARBA00022448"/>
    </source>
</evidence>
<dbReference type="InterPro" id="IPR051393">
    <property type="entry name" value="ABC_transporter_permease"/>
</dbReference>
<keyword evidence="4 7" id="KW-0812">Transmembrane</keyword>
<keyword evidence="10" id="KW-1185">Reference proteome</keyword>
<evidence type="ECO:0000256" key="5">
    <source>
        <dbReference type="ARBA" id="ARBA00022989"/>
    </source>
</evidence>
<evidence type="ECO:0000256" key="6">
    <source>
        <dbReference type="ARBA" id="ARBA00023136"/>
    </source>
</evidence>
<keyword evidence="5 7" id="KW-1133">Transmembrane helix</keyword>
<feature type="transmembrane region" description="Helical" evidence="7">
    <location>
        <begin position="263"/>
        <end position="284"/>
    </location>
</feature>
<keyword evidence="3" id="KW-1003">Cell membrane</keyword>
<reference evidence="9 10" key="1">
    <citation type="submission" date="2020-08" db="EMBL/GenBank/DDBJ databases">
        <title>Genomic Encyclopedia of Type Strains, Phase IV (KMG-V): Genome sequencing to study the core and pangenomes of soil and plant-associated prokaryotes.</title>
        <authorList>
            <person name="Whitman W."/>
        </authorList>
    </citation>
    <scope>NUCLEOTIDE SEQUENCE [LARGE SCALE GENOMIC DNA]</scope>
    <source>
        <strain evidence="9 10">SEMIA 4064</strain>
    </source>
</reference>
<feature type="domain" description="ABC transmembrane type-1" evidence="8">
    <location>
        <begin position="69"/>
        <end position="282"/>
    </location>
</feature>
<evidence type="ECO:0000313" key="10">
    <source>
        <dbReference type="Proteomes" id="UP000549882"/>
    </source>
</evidence>
<dbReference type="Gene3D" id="1.10.3720.10">
    <property type="entry name" value="MetI-like"/>
    <property type="match status" value="1"/>
</dbReference>
<dbReference type="PANTHER" id="PTHR30193:SF42">
    <property type="entry name" value="ABC TRANSPORTER PERMEASE PROTEIN"/>
    <property type="match status" value="1"/>
</dbReference>
<keyword evidence="6 7" id="KW-0472">Membrane</keyword>
<dbReference type="GO" id="GO:0005886">
    <property type="term" value="C:plasma membrane"/>
    <property type="evidence" value="ECO:0007669"/>
    <property type="project" value="UniProtKB-SubCell"/>
</dbReference>
<dbReference type="PROSITE" id="PS50928">
    <property type="entry name" value="ABC_TM1"/>
    <property type="match status" value="1"/>
</dbReference>
<comment type="similarity">
    <text evidence="7">Belongs to the binding-protein-dependent transport system permease family.</text>
</comment>
<protein>
    <submittedName>
        <fullName evidence="9">Glucose/mannose transport system permease protein</fullName>
    </submittedName>
</protein>
<evidence type="ECO:0000256" key="4">
    <source>
        <dbReference type="ARBA" id="ARBA00022692"/>
    </source>
</evidence>
<evidence type="ECO:0000256" key="3">
    <source>
        <dbReference type="ARBA" id="ARBA00022475"/>
    </source>
</evidence>
<dbReference type="SUPFAM" id="SSF161098">
    <property type="entry name" value="MetI-like"/>
    <property type="match status" value="1"/>
</dbReference>
<organism evidence="9 10">
    <name type="scientific">Rhizobium paranaense</name>
    <dbReference type="NCBI Taxonomy" id="1650438"/>
    <lineage>
        <taxon>Bacteria</taxon>
        <taxon>Pseudomonadati</taxon>
        <taxon>Pseudomonadota</taxon>
        <taxon>Alphaproteobacteria</taxon>
        <taxon>Hyphomicrobiales</taxon>
        <taxon>Rhizobiaceae</taxon>
        <taxon>Rhizobium/Agrobacterium group</taxon>
        <taxon>Rhizobium</taxon>
    </lineage>
</organism>
<dbReference type="InterPro" id="IPR000515">
    <property type="entry name" value="MetI-like"/>
</dbReference>
<feature type="transmembrane region" description="Helical" evidence="7">
    <location>
        <begin position="65"/>
        <end position="94"/>
    </location>
</feature>
<proteinExistence type="inferred from homology"/>
<dbReference type="InterPro" id="IPR035906">
    <property type="entry name" value="MetI-like_sf"/>
</dbReference>
<evidence type="ECO:0000313" key="9">
    <source>
        <dbReference type="EMBL" id="MBB5576997.1"/>
    </source>
</evidence>
<feature type="transmembrane region" description="Helical" evidence="7">
    <location>
        <begin position="201"/>
        <end position="222"/>
    </location>
</feature>
<dbReference type="GO" id="GO:0055085">
    <property type="term" value="P:transmembrane transport"/>
    <property type="evidence" value="ECO:0007669"/>
    <property type="project" value="InterPro"/>
</dbReference>
<dbReference type="RefSeq" id="WP_183940130.1">
    <property type="nucleotide sequence ID" value="NZ_JACHBI010000016.1"/>
</dbReference>
<dbReference type="Pfam" id="PF00528">
    <property type="entry name" value="BPD_transp_1"/>
    <property type="match status" value="1"/>
</dbReference>
<dbReference type="Proteomes" id="UP000549882">
    <property type="component" value="Unassembled WGS sequence"/>
</dbReference>
<dbReference type="EMBL" id="JACHBI010000016">
    <property type="protein sequence ID" value="MBB5576997.1"/>
    <property type="molecule type" value="Genomic_DNA"/>
</dbReference>
<accession>A0A7W8XWS7</accession>
<feature type="transmembrane region" description="Helical" evidence="7">
    <location>
        <begin position="156"/>
        <end position="180"/>
    </location>
</feature>
<evidence type="ECO:0000256" key="7">
    <source>
        <dbReference type="RuleBase" id="RU363032"/>
    </source>
</evidence>